<dbReference type="PANTHER" id="PTHR19853:SF0">
    <property type="entry name" value="WD REPEAT-CONTAINING PROTEIN 3"/>
    <property type="match status" value="1"/>
</dbReference>
<keyword evidence="2" id="KW-0677">Repeat</keyword>
<dbReference type="PRINTS" id="PR00320">
    <property type="entry name" value="GPROTEINBRPT"/>
</dbReference>
<dbReference type="EMBL" id="VUJU01002658">
    <property type="protein sequence ID" value="KAF0760503.1"/>
    <property type="molecule type" value="Genomic_DNA"/>
</dbReference>
<keyword evidence="1 4" id="KW-0853">WD repeat</keyword>
<keyword evidence="8" id="KW-1185">Reference proteome</keyword>
<dbReference type="Gene3D" id="2.130.10.10">
    <property type="entry name" value="YVTN repeat-like/Quinoprotein amine dehydrogenase"/>
    <property type="match status" value="3"/>
</dbReference>
<dbReference type="InterPro" id="IPR001680">
    <property type="entry name" value="WD40_rpt"/>
</dbReference>
<organism evidence="7 8">
    <name type="scientific">Aphis craccivora</name>
    <name type="common">Cowpea aphid</name>
    <dbReference type="NCBI Taxonomy" id="307492"/>
    <lineage>
        <taxon>Eukaryota</taxon>
        <taxon>Metazoa</taxon>
        <taxon>Ecdysozoa</taxon>
        <taxon>Arthropoda</taxon>
        <taxon>Hexapoda</taxon>
        <taxon>Insecta</taxon>
        <taxon>Pterygota</taxon>
        <taxon>Neoptera</taxon>
        <taxon>Paraneoptera</taxon>
        <taxon>Hemiptera</taxon>
        <taxon>Sternorrhyncha</taxon>
        <taxon>Aphidomorpha</taxon>
        <taxon>Aphidoidea</taxon>
        <taxon>Aphididae</taxon>
        <taxon>Aphidini</taxon>
        <taxon>Aphis</taxon>
        <taxon>Aphis</taxon>
    </lineage>
</organism>
<feature type="repeat" description="WD" evidence="4">
    <location>
        <begin position="167"/>
        <end position="208"/>
    </location>
</feature>
<name>A0A6G0YRP0_APHCR</name>
<dbReference type="PROSITE" id="PS50294">
    <property type="entry name" value="WD_REPEATS_REGION"/>
    <property type="match status" value="4"/>
</dbReference>
<protein>
    <submittedName>
        <fullName evidence="7">WD repeat-containing protein 3</fullName>
    </submittedName>
</protein>
<sequence length="938" mass="105500">MLVSLNWTFSKPFKMGITKQYLRYVPLKNFNIVCHPDCNIVFVTLNGISDRYVAVGACENVIIWDLRLEKLVMTIEDEDMKNNTSKKISVVKLATTPEGKHIAVGYSDGLVNTFNLATGELIGTFQGHRSAISALTYDNHGHMLASGSKDTEAVIWDVIAEKGLHRLSGHKGVVTGVQFINKHNLVMTSSKDTYIKFWDLTTGHCFKTLAGHITEVWTLSILRNDDFVVAGSNDAELRTWKISKMNDEESEIKMSELLSSDNLLDFASSIKCEKSGSLMREGPGRVVSSATDNTNHVLCVHGHGKLLELFIFSGDGEALERLRNRQRKFRKKASKRGENDEDIAFLNEKNPALQDVVRRLPPILTDYKIKSADLVVNQTHVKVVVSMADNTLAFYSVSLAVGKEVKLIRKISLHGHRSNVRVLAFSSDNLAVFTGGSESVKMWNKKSLNCIRTVETSSPVQCLCVLPGDRHILAGLDDGKLLVIDIAAGDIIESISAHLKDLKSIYMLPDELGCITGGGDSTVKLWQLELVILPNTDRKVLSLLHLKTLELDENVQCSRVSPDNKLLAVALLDNTVKIFFMDTFKHFIDLYGHTLPVNDMDISYDSSIIITASADKTIRIWGLDYGDCHRRLTTESTLTSIKFIPKTHQFFTTDKNGNVKHWDADVFERVLTLQGHRGECYNMSISGNGYYIVSCGQDNVIRLYEKTEEPLVLEDEREEERTQEDEKELATGEETNVYGGPSVLALPTKKTISSEKAAELLLECLNVIKEYKDSLLENETKGLDKPSLPIIMTAFNVKNTDDYLLEIIKRIRSSELEEVLLLMPFSSVCYFMEALIPLLNHMHHGIEPVIRSLIFLVQTLHKPISSVKDMMPILRKLNVLATKKTNEFRDLVGENLHSLMFINNSQEEEELVFNITQNVQKKRKRQKQKLLKTVIVNI</sequence>
<dbReference type="InterPro" id="IPR051570">
    <property type="entry name" value="TBC1_cilium_biogenesis"/>
</dbReference>
<dbReference type="AlphaFoldDB" id="A0A6G0YRP0"/>
<feature type="repeat" description="WD" evidence="4">
    <location>
        <begin position="673"/>
        <end position="705"/>
    </location>
</feature>
<feature type="repeat" description="WD" evidence="4">
    <location>
        <begin position="209"/>
        <end position="250"/>
    </location>
</feature>
<feature type="repeat" description="WD" evidence="4">
    <location>
        <begin position="495"/>
        <end position="529"/>
    </location>
</feature>
<comment type="similarity">
    <text evidence="3">Belongs to the WD repeat WDR3/UTP12 family.</text>
</comment>
<evidence type="ECO:0000256" key="4">
    <source>
        <dbReference type="PROSITE-ProRule" id="PRU00221"/>
    </source>
</evidence>
<feature type="repeat" description="WD" evidence="4">
    <location>
        <begin position="125"/>
        <end position="166"/>
    </location>
</feature>
<dbReference type="PROSITE" id="PS00678">
    <property type="entry name" value="WD_REPEATS_1"/>
    <property type="match status" value="2"/>
</dbReference>
<feature type="repeat" description="WD" evidence="4">
    <location>
        <begin position="413"/>
        <end position="453"/>
    </location>
</feature>
<dbReference type="Pfam" id="PF25172">
    <property type="entry name" value="Beta-prop_WDR3_2nd"/>
    <property type="match status" value="1"/>
</dbReference>
<dbReference type="Pfam" id="PF25173">
    <property type="entry name" value="Beta-prop_WDR3_1st"/>
    <property type="match status" value="1"/>
</dbReference>
<dbReference type="InterPro" id="IPR007148">
    <property type="entry name" value="SSU_processome_Utp12"/>
</dbReference>
<evidence type="ECO:0000256" key="3">
    <source>
        <dbReference type="ARBA" id="ARBA00038229"/>
    </source>
</evidence>
<dbReference type="InterPro" id="IPR020472">
    <property type="entry name" value="WD40_PAC1"/>
</dbReference>
<dbReference type="CDD" id="cd00200">
    <property type="entry name" value="WD40"/>
    <property type="match status" value="2"/>
</dbReference>
<dbReference type="SMART" id="SM00320">
    <property type="entry name" value="WD40"/>
    <property type="match status" value="12"/>
</dbReference>
<evidence type="ECO:0000313" key="8">
    <source>
        <dbReference type="Proteomes" id="UP000478052"/>
    </source>
</evidence>
<dbReference type="GO" id="GO:0030490">
    <property type="term" value="P:maturation of SSU-rRNA"/>
    <property type="evidence" value="ECO:0007669"/>
    <property type="project" value="TreeGrafter"/>
</dbReference>
<feature type="repeat" description="WD" evidence="4">
    <location>
        <begin position="590"/>
        <end position="631"/>
    </location>
</feature>
<gene>
    <name evidence="7" type="ORF">FWK35_00006125</name>
</gene>
<dbReference type="GO" id="GO:0034388">
    <property type="term" value="C:Pwp2p-containing subcomplex of 90S preribosome"/>
    <property type="evidence" value="ECO:0007669"/>
    <property type="project" value="TreeGrafter"/>
</dbReference>
<dbReference type="Proteomes" id="UP000478052">
    <property type="component" value="Unassembled WGS sequence"/>
</dbReference>
<proteinExistence type="inferred from homology"/>
<feature type="compositionally biased region" description="Acidic residues" evidence="5">
    <location>
        <begin position="714"/>
        <end position="727"/>
    </location>
</feature>
<comment type="caution">
    <text evidence="7">The sequence shown here is derived from an EMBL/GenBank/DDBJ whole genome shotgun (WGS) entry which is preliminary data.</text>
</comment>
<dbReference type="Pfam" id="PF04003">
    <property type="entry name" value="Utp12"/>
    <property type="match status" value="1"/>
</dbReference>
<dbReference type="InterPro" id="IPR036322">
    <property type="entry name" value="WD40_repeat_dom_sf"/>
</dbReference>
<dbReference type="SUPFAM" id="SSF50978">
    <property type="entry name" value="WD40 repeat-like"/>
    <property type="match status" value="2"/>
</dbReference>
<evidence type="ECO:0000256" key="1">
    <source>
        <dbReference type="ARBA" id="ARBA00022574"/>
    </source>
</evidence>
<evidence type="ECO:0000256" key="2">
    <source>
        <dbReference type="ARBA" id="ARBA00022737"/>
    </source>
</evidence>
<dbReference type="PROSITE" id="PS50082">
    <property type="entry name" value="WD_REPEATS_2"/>
    <property type="match status" value="7"/>
</dbReference>
<accession>A0A6G0YRP0</accession>
<evidence type="ECO:0000259" key="6">
    <source>
        <dbReference type="Pfam" id="PF04003"/>
    </source>
</evidence>
<evidence type="ECO:0000313" key="7">
    <source>
        <dbReference type="EMBL" id="KAF0760503.1"/>
    </source>
</evidence>
<dbReference type="OrthoDB" id="407922at2759"/>
<dbReference type="InterPro" id="IPR019775">
    <property type="entry name" value="WD40_repeat_CS"/>
</dbReference>
<reference evidence="7 8" key="1">
    <citation type="submission" date="2019-08" db="EMBL/GenBank/DDBJ databases">
        <title>Whole genome of Aphis craccivora.</title>
        <authorList>
            <person name="Voronova N.V."/>
            <person name="Shulinski R.S."/>
            <person name="Bandarenka Y.V."/>
            <person name="Zhorov D.G."/>
            <person name="Warner D."/>
        </authorList>
    </citation>
    <scope>NUCLEOTIDE SEQUENCE [LARGE SCALE GENOMIC DNA]</scope>
    <source>
        <strain evidence="7">180601</strain>
        <tissue evidence="7">Whole Body</tissue>
    </source>
</reference>
<feature type="region of interest" description="Disordered" evidence="5">
    <location>
        <begin position="714"/>
        <end position="733"/>
    </location>
</feature>
<dbReference type="PANTHER" id="PTHR19853">
    <property type="entry name" value="WD REPEAT CONTAINING PROTEIN 3 WDR3"/>
    <property type="match status" value="1"/>
</dbReference>
<feature type="domain" description="Small-subunit processome Utp12" evidence="6">
    <location>
        <begin position="801"/>
        <end position="903"/>
    </location>
</feature>
<dbReference type="InterPro" id="IPR015943">
    <property type="entry name" value="WD40/YVTN_repeat-like_dom_sf"/>
</dbReference>
<dbReference type="GO" id="GO:0030515">
    <property type="term" value="F:snoRNA binding"/>
    <property type="evidence" value="ECO:0007669"/>
    <property type="project" value="TreeGrafter"/>
</dbReference>
<dbReference type="GO" id="GO:0032040">
    <property type="term" value="C:small-subunit processome"/>
    <property type="evidence" value="ECO:0007669"/>
    <property type="project" value="TreeGrafter"/>
</dbReference>
<evidence type="ECO:0000256" key="5">
    <source>
        <dbReference type="SAM" id="MobiDB-lite"/>
    </source>
</evidence>
<dbReference type="FunFam" id="2.130.10.10:FF:000157">
    <property type="entry name" value="WD repeat domain 3"/>
    <property type="match status" value="1"/>
</dbReference>